<evidence type="ECO:0000313" key="10">
    <source>
        <dbReference type="Proteomes" id="UP000708148"/>
    </source>
</evidence>
<keyword evidence="5" id="KW-0548">Nucleotidyltransferase</keyword>
<evidence type="ECO:0000259" key="8">
    <source>
        <dbReference type="Pfam" id="PF04998"/>
    </source>
</evidence>
<dbReference type="EC" id="2.7.7.6" evidence="2"/>
<dbReference type="Gene3D" id="1.10.357.120">
    <property type="match status" value="1"/>
</dbReference>
<feature type="compositionally biased region" description="Basic and acidic residues" evidence="7">
    <location>
        <begin position="312"/>
        <end position="326"/>
    </location>
</feature>
<gene>
    <name evidence="9" type="ORF">OSTQU699_LOCUS69</name>
</gene>
<dbReference type="InterPro" id="IPR045867">
    <property type="entry name" value="DNA-dir_RpoC_beta_prime"/>
</dbReference>
<organism evidence="9 10">
    <name type="scientific">Ostreobium quekettii</name>
    <dbReference type="NCBI Taxonomy" id="121088"/>
    <lineage>
        <taxon>Eukaryota</taxon>
        <taxon>Viridiplantae</taxon>
        <taxon>Chlorophyta</taxon>
        <taxon>core chlorophytes</taxon>
        <taxon>Ulvophyceae</taxon>
        <taxon>TCBD clade</taxon>
        <taxon>Bryopsidales</taxon>
        <taxon>Ostreobineae</taxon>
        <taxon>Ostreobiaceae</taxon>
        <taxon>Ostreobium</taxon>
    </lineage>
</organism>
<feature type="region of interest" description="Disordered" evidence="7">
    <location>
        <begin position="216"/>
        <end position="360"/>
    </location>
</feature>
<feature type="domain" description="RNA polymerase Rpb1" evidence="8">
    <location>
        <begin position="34"/>
        <end position="515"/>
    </location>
</feature>
<dbReference type="Proteomes" id="UP000708148">
    <property type="component" value="Unassembled WGS sequence"/>
</dbReference>
<dbReference type="GO" id="GO:0003899">
    <property type="term" value="F:DNA-directed RNA polymerase activity"/>
    <property type="evidence" value="ECO:0007669"/>
    <property type="project" value="UniProtKB-EC"/>
</dbReference>
<evidence type="ECO:0000256" key="3">
    <source>
        <dbReference type="ARBA" id="ARBA00022478"/>
    </source>
</evidence>
<protein>
    <recommendedName>
        <fullName evidence="2">DNA-directed RNA polymerase</fullName>
        <ecNumber evidence="2">2.7.7.6</ecNumber>
    </recommendedName>
</protein>
<keyword evidence="6" id="KW-0804">Transcription</keyword>
<sequence>MGVTSEAFDKGVSDFLEDDPCGAWKEDGKCAVTKKEFEQLMQLKYMQSLIPPGEAIGVIAAQSIGEPSTQMTLNTFHMAGRGEANVTLGIPRLREVLMTASKAVKTPVMTMPLKAGARANDGRVLANRLRRIKMAECLKSLKVEEYPVASMAAFPGGCGRLYVVVLEFYDMCEYPSEMDMNFGKLEEAFTERFAPALKAAVAKALKKLSSADEISEVKVSTSTLDTDAPDAAPGKGTKKGKYEDDESDEENEEGKRMYAGGRGEKVTYDEPDEEDKKVADDADRETKRRFGPLLSGHDDEEDEDKSAVNAKASDDKAAGESSHAKAEPGTPNPGQRGPSTRADVAQGSRGSRPAVDRVPLTAVSDEKVDRDGGLCEQCFKLPLDAPKLLMLELAEATAAETTVRATAGIKKCYVVEAKGAGDWGSVQTDGINFAAGFANSDLVDVGRVTANDVHAVLETLGVEAARSTIVKEAQAVFGAYGIGVNVRHIGLVADYMTHHGGYRGCNRMGIATNSSPFLKMTFETATNYLRQAVLAGASDPLQAPSARIVVGRPPQVGTGCMRIIQKL</sequence>
<name>A0A8S1IJL2_9CHLO</name>
<evidence type="ECO:0000256" key="5">
    <source>
        <dbReference type="ARBA" id="ARBA00022695"/>
    </source>
</evidence>
<evidence type="ECO:0000256" key="4">
    <source>
        <dbReference type="ARBA" id="ARBA00022679"/>
    </source>
</evidence>
<evidence type="ECO:0000313" key="9">
    <source>
        <dbReference type="EMBL" id="CAD7694706.1"/>
    </source>
</evidence>
<dbReference type="AlphaFoldDB" id="A0A8S1IJL2"/>
<keyword evidence="4" id="KW-0808">Transferase</keyword>
<dbReference type="SUPFAM" id="SSF64484">
    <property type="entry name" value="beta and beta-prime subunits of DNA dependent RNA-polymerase"/>
    <property type="match status" value="1"/>
</dbReference>
<evidence type="ECO:0000256" key="1">
    <source>
        <dbReference type="ARBA" id="ARBA00006460"/>
    </source>
</evidence>
<keyword evidence="10" id="KW-1185">Reference proteome</keyword>
<evidence type="ECO:0000256" key="6">
    <source>
        <dbReference type="ARBA" id="ARBA00023163"/>
    </source>
</evidence>
<dbReference type="EMBL" id="CAJHUC010000081">
    <property type="protein sequence ID" value="CAD7694706.1"/>
    <property type="molecule type" value="Genomic_DNA"/>
</dbReference>
<dbReference type="PANTHER" id="PTHR19376:SF11">
    <property type="entry name" value="DNA-DIRECTED RNA POLYMERASE I SUBUNIT RPA1"/>
    <property type="match status" value="1"/>
</dbReference>
<proteinExistence type="inferred from homology"/>
<feature type="compositionally biased region" description="Basic and acidic residues" evidence="7">
    <location>
        <begin position="262"/>
        <end position="288"/>
    </location>
</feature>
<comment type="caution">
    <text evidence="9">The sequence shown here is derived from an EMBL/GenBank/DDBJ whole genome shotgun (WGS) entry which is preliminary data.</text>
</comment>
<keyword evidence="3" id="KW-0240">DNA-directed RNA polymerase</keyword>
<dbReference type="GO" id="GO:0005736">
    <property type="term" value="C:RNA polymerase I complex"/>
    <property type="evidence" value="ECO:0007669"/>
    <property type="project" value="TreeGrafter"/>
</dbReference>
<dbReference type="Gene3D" id="3.30.70.2850">
    <property type="match status" value="2"/>
</dbReference>
<comment type="similarity">
    <text evidence="1">Belongs to the RNA polymerase beta' chain family.</text>
</comment>
<reference evidence="9" key="1">
    <citation type="submission" date="2020-12" db="EMBL/GenBank/DDBJ databases">
        <authorList>
            <person name="Iha C."/>
        </authorList>
    </citation>
    <scope>NUCLEOTIDE SEQUENCE</scope>
</reference>
<dbReference type="GO" id="GO:0006351">
    <property type="term" value="P:DNA-templated transcription"/>
    <property type="evidence" value="ECO:0007669"/>
    <property type="project" value="InterPro"/>
</dbReference>
<accession>A0A8S1IJL2</accession>
<dbReference type="Gene3D" id="1.10.150.390">
    <property type="match status" value="1"/>
</dbReference>
<dbReference type="InterPro" id="IPR007081">
    <property type="entry name" value="RNA_pol_Rpb1_5"/>
</dbReference>
<evidence type="ECO:0000256" key="2">
    <source>
        <dbReference type="ARBA" id="ARBA00012418"/>
    </source>
</evidence>
<dbReference type="PANTHER" id="PTHR19376">
    <property type="entry name" value="DNA-DIRECTED RNA POLYMERASE"/>
    <property type="match status" value="1"/>
</dbReference>
<dbReference type="Pfam" id="PF04998">
    <property type="entry name" value="RNA_pol_Rpb1_5"/>
    <property type="match status" value="1"/>
</dbReference>
<feature type="compositionally biased region" description="Acidic residues" evidence="7">
    <location>
        <begin position="243"/>
        <end position="252"/>
    </location>
</feature>
<dbReference type="OrthoDB" id="270392at2759"/>
<evidence type="ECO:0000256" key="7">
    <source>
        <dbReference type="SAM" id="MobiDB-lite"/>
    </source>
</evidence>
<dbReference type="GO" id="GO:0003677">
    <property type="term" value="F:DNA binding"/>
    <property type="evidence" value="ECO:0007669"/>
    <property type="project" value="InterPro"/>
</dbReference>